<organism evidence="1 2">
    <name type="scientific">Paspalum notatum var. saurae</name>
    <dbReference type="NCBI Taxonomy" id="547442"/>
    <lineage>
        <taxon>Eukaryota</taxon>
        <taxon>Viridiplantae</taxon>
        <taxon>Streptophyta</taxon>
        <taxon>Embryophyta</taxon>
        <taxon>Tracheophyta</taxon>
        <taxon>Spermatophyta</taxon>
        <taxon>Magnoliopsida</taxon>
        <taxon>Liliopsida</taxon>
        <taxon>Poales</taxon>
        <taxon>Poaceae</taxon>
        <taxon>PACMAD clade</taxon>
        <taxon>Panicoideae</taxon>
        <taxon>Andropogonodae</taxon>
        <taxon>Paspaleae</taxon>
        <taxon>Paspalinae</taxon>
        <taxon>Paspalum</taxon>
    </lineage>
</organism>
<dbReference type="InterPro" id="IPR006912">
    <property type="entry name" value="Harbinger_derived_prot"/>
</dbReference>
<protein>
    <submittedName>
        <fullName evidence="1">Uncharacterized protein</fullName>
    </submittedName>
</protein>
<proteinExistence type="predicted"/>
<dbReference type="AlphaFoldDB" id="A0AAQ3TPP1"/>
<gene>
    <name evidence="1" type="ORF">U9M48_025854</name>
</gene>
<dbReference type="Pfam" id="PF04827">
    <property type="entry name" value="Plant_tran"/>
    <property type="match status" value="1"/>
</dbReference>
<dbReference type="EMBL" id="CP144749">
    <property type="protein sequence ID" value="WVZ78089.1"/>
    <property type="molecule type" value="Genomic_DNA"/>
</dbReference>
<dbReference type="PANTHER" id="PTHR47150:SF6">
    <property type="entry name" value="OS01G0872900 PROTEIN"/>
    <property type="match status" value="1"/>
</dbReference>
<sequence>MAWRYLSMSMFGSSGGDLSDDEQLQAAAIVASMERRKPRWGGSVFGHKIYKRDREGAERLLITNIRRRSVSQKNLFEIVDYFCGRYRMRKPLFLRIVDDVTAANSFFKQKRNAAGAKGFSPIHKCTAAMRVLAYGHAADLVDDILMMGESTVLKSVKEFVKTVNLVYGDKYLRPPTQQEVEEMMRANEARGFPGMIGSIDCMHWEWANCPSGWHGMYKGHKGKPTMILEVVASQDLRIWHAFFGLPGSHNDINVLHRSPVFDDLANGRAPEVEFTVNGNLYTMGYYLADGIYPDWATLVKSVSGPVSNKQKIYAQRQESCRKDVERTFGVLRAKWKILHSPARMWKTRDLNAIVRACVILHNMIIEDEKGADVVQLDNSEWPGVANPPINRNRNVPAIDQLIDAYSFIKSKETSSLLRNDLMEHIWGLYGSRSGPFARR</sequence>
<keyword evidence="2" id="KW-1185">Reference proteome</keyword>
<dbReference type="PANTHER" id="PTHR47150">
    <property type="entry name" value="OS12G0169200 PROTEIN"/>
    <property type="match status" value="1"/>
</dbReference>
<evidence type="ECO:0000313" key="1">
    <source>
        <dbReference type="EMBL" id="WVZ78089.1"/>
    </source>
</evidence>
<reference evidence="1 2" key="1">
    <citation type="submission" date="2024-02" db="EMBL/GenBank/DDBJ databases">
        <title>High-quality chromosome-scale genome assembly of Pensacola bahiagrass (Paspalum notatum Flugge var. saurae).</title>
        <authorList>
            <person name="Vega J.M."/>
            <person name="Podio M."/>
            <person name="Orjuela J."/>
            <person name="Siena L.A."/>
            <person name="Pessino S.C."/>
            <person name="Combes M.C."/>
            <person name="Mariac C."/>
            <person name="Albertini E."/>
            <person name="Pupilli F."/>
            <person name="Ortiz J.P.A."/>
            <person name="Leblanc O."/>
        </authorList>
    </citation>
    <scope>NUCLEOTIDE SEQUENCE [LARGE SCALE GENOMIC DNA]</scope>
    <source>
        <strain evidence="1">R1</strain>
        <tissue evidence="1">Leaf</tissue>
    </source>
</reference>
<dbReference type="Proteomes" id="UP001341281">
    <property type="component" value="Chromosome 05"/>
</dbReference>
<evidence type="ECO:0000313" key="2">
    <source>
        <dbReference type="Proteomes" id="UP001341281"/>
    </source>
</evidence>
<name>A0AAQ3TPP1_PASNO</name>
<accession>A0AAQ3TPP1</accession>
<feature type="non-terminal residue" evidence="1">
    <location>
        <position position="439"/>
    </location>
</feature>